<evidence type="ECO:0000313" key="2">
    <source>
        <dbReference type="EMBL" id="MBA4465457.1"/>
    </source>
</evidence>
<accession>A0A838WLG0</accession>
<gene>
    <name evidence="2" type="ORF">FHK98_07110</name>
</gene>
<evidence type="ECO:0000259" key="1">
    <source>
        <dbReference type="Pfam" id="PF09820"/>
    </source>
</evidence>
<feature type="non-terminal residue" evidence="2">
    <location>
        <position position="1"/>
    </location>
</feature>
<feature type="domain" description="AAA-ATPase-like" evidence="1">
    <location>
        <begin position="1"/>
        <end position="150"/>
    </location>
</feature>
<proteinExistence type="predicted"/>
<name>A0A838WLG0_9CYAN</name>
<dbReference type="EMBL" id="VDFG01000427">
    <property type="protein sequence ID" value="MBA4465457.1"/>
    <property type="molecule type" value="Genomic_DNA"/>
</dbReference>
<reference evidence="2 3" key="1">
    <citation type="journal article" date="2020" name="J. Appl. Phycol.">
        <title>Morphological changes and genome evolution in Raphidiopsis raciborskii CS-506 after 23 years in culture.</title>
        <authorList>
            <person name="Willis A."/>
            <person name="Bent S.J."/>
            <person name="Jameson I.D."/>
        </authorList>
    </citation>
    <scope>NUCLEOTIDE SEQUENCE [LARGE SCALE GENOMIC DNA]</scope>
    <source>
        <strain evidence="2 3">CS-506_A</strain>
    </source>
</reference>
<dbReference type="Pfam" id="PF09820">
    <property type="entry name" value="AAA-ATPase_like"/>
    <property type="match status" value="1"/>
</dbReference>
<dbReference type="PANTHER" id="PTHR34825:SF1">
    <property type="entry name" value="AAA-ATPASE-LIKE DOMAIN-CONTAINING PROTEIN"/>
    <property type="match status" value="1"/>
</dbReference>
<protein>
    <submittedName>
        <fullName evidence="2">AAA family ATPase</fullName>
    </submittedName>
</protein>
<dbReference type="AlphaFoldDB" id="A0A838WLG0"/>
<sequence>VDTLKEIFEGNQKLFEGLYIHDQWDWSRKFPVIKIDFAGGVLKNRQELDMRILDILHENAEHLGVSYESTDIPGKLGTLIRKAMAKYGQRAVVLVDEYDKPILDNIDNPPIASEMREGLKNLYSVLKQQDANIQFIFMTGVTKFSKVSLFSGLNQLTDITISRDFSTICGYTQE</sequence>
<evidence type="ECO:0000313" key="3">
    <source>
        <dbReference type="Proteomes" id="UP000538075"/>
    </source>
</evidence>
<organism evidence="2 3">
    <name type="scientific">Cylindrospermopsis raciborskii CS-506_A</name>
    <dbReference type="NCBI Taxonomy" id="2585140"/>
    <lineage>
        <taxon>Bacteria</taxon>
        <taxon>Bacillati</taxon>
        <taxon>Cyanobacteriota</taxon>
        <taxon>Cyanophyceae</taxon>
        <taxon>Nostocales</taxon>
        <taxon>Aphanizomenonaceae</taxon>
        <taxon>Cylindrospermopsis</taxon>
    </lineage>
</organism>
<dbReference type="Proteomes" id="UP000538075">
    <property type="component" value="Unassembled WGS sequence"/>
</dbReference>
<comment type="caution">
    <text evidence="2">The sequence shown here is derived from an EMBL/GenBank/DDBJ whole genome shotgun (WGS) entry which is preliminary data.</text>
</comment>
<feature type="non-terminal residue" evidence="2">
    <location>
        <position position="174"/>
    </location>
</feature>
<dbReference type="PANTHER" id="PTHR34825">
    <property type="entry name" value="CONSERVED PROTEIN, WITH A WEAK D-GALACTARATE DEHYDRATASE/ALTRONATE HYDROLASE DOMAIN"/>
    <property type="match status" value="1"/>
</dbReference>
<dbReference type="InterPro" id="IPR018631">
    <property type="entry name" value="AAA-ATPase-like_dom"/>
</dbReference>